<evidence type="ECO:0000313" key="3">
    <source>
        <dbReference type="Proteomes" id="UP000594262"/>
    </source>
</evidence>
<reference evidence="2" key="1">
    <citation type="submission" date="2021-01" db="UniProtKB">
        <authorList>
            <consortium name="EnsemblMetazoa"/>
        </authorList>
    </citation>
    <scope>IDENTIFICATION</scope>
</reference>
<dbReference type="EnsemblMetazoa" id="CLYHEMT002218.1">
    <property type="protein sequence ID" value="CLYHEMP002218.1"/>
    <property type="gene ID" value="CLYHEMG002218"/>
</dbReference>
<evidence type="ECO:0000313" key="2">
    <source>
        <dbReference type="EnsemblMetazoa" id="CLYHEMP002218.2"/>
    </source>
</evidence>
<dbReference type="AlphaFoldDB" id="A0A7M5UT33"/>
<proteinExistence type="predicted"/>
<organism evidence="2 3">
    <name type="scientific">Clytia hemisphaerica</name>
    <dbReference type="NCBI Taxonomy" id="252671"/>
    <lineage>
        <taxon>Eukaryota</taxon>
        <taxon>Metazoa</taxon>
        <taxon>Cnidaria</taxon>
        <taxon>Hydrozoa</taxon>
        <taxon>Hydroidolina</taxon>
        <taxon>Leptothecata</taxon>
        <taxon>Obeliida</taxon>
        <taxon>Clytiidae</taxon>
        <taxon>Clytia</taxon>
    </lineage>
</organism>
<protein>
    <submittedName>
        <fullName evidence="2">Uncharacterized protein</fullName>
    </submittedName>
</protein>
<feature type="region of interest" description="Disordered" evidence="1">
    <location>
        <begin position="320"/>
        <end position="345"/>
    </location>
</feature>
<dbReference type="Proteomes" id="UP000594262">
    <property type="component" value="Unplaced"/>
</dbReference>
<evidence type="ECO:0000256" key="1">
    <source>
        <dbReference type="SAM" id="MobiDB-lite"/>
    </source>
</evidence>
<keyword evidence="3" id="KW-1185">Reference proteome</keyword>
<name>A0A7M5UT33_9CNID</name>
<sequence length="345" mass="37914">MYIPICVGHLDNWAIRVGRGKHSSECLRCEHTCTFYASDQPLPGMEPVAVGTCGGPNAWNWKHSLLKGGNANGPGWMHDFVFYAYMQPTPGTIPIAIGHAADETAGGWKYRLSENSTYAGDKGWTHDFVFYVPTSNPDALIPIAVGYDDSDWTYKVKKGVICRQDHWKHLFTFRAPTEQGPDTFPVAVGSVGSGSSHRSRVSQGTNAGTSGWSHEFVFYMFTHQKPGTIPVAIGHADCSHGGWKYGLNRNKTDGGGKGWTHDFFGYVYPSDDVNPPVSVSVGYESRHWATLVRQGDYLQEYGFEHRFTLHGMQNWVPGSKPISIGEAGSPGNNQRSRIENGPNAG</sequence>
<accession>A0A7M5UT33</accession>
<dbReference type="EnsemblMetazoa" id="CLYHEMT002218.2">
    <property type="protein sequence ID" value="CLYHEMP002218.2"/>
    <property type="gene ID" value="CLYHEMG002218"/>
</dbReference>